<keyword evidence="7" id="KW-0547">Nucleotide-binding</keyword>
<dbReference type="SUPFAM" id="SSF47384">
    <property type="entry name" value="Homodimeric domain of signal transducing histidine kinase"/>
    <property type="match status" value="1"/>
</dbReference>
<sequence>MRRSPHQAETSARTTLLISLFVCLTSVAIIAQSMWAIEQDRRLTVNAEYEHGLIAVRLLDEHATQTIREGERNLDSVINAIQVAGKDQAISNQLIRAILTKAQPFNSVMKALQFVNPEGEAWVSSIDYPAYQTDADDRTYIPYLLKHQEETKVIIGKPFQRFYDAELVMPIAKNVFDESGKYLGIISTDISVAYFNNVYQRVAKDSAAMVSLFTSDGVIIVRFPLNPEQIGQDLSKSPMIQNLKQRSTEGMFEDSHFLDEEHEINRLYTFRKIAGFSITAVFARDTETILSGWRERSKNRIIFTSLIIALLWSLSYFLWRQIRAVHRSSHHLQQSELAAKASEQKFTQLFEHSPVPLILIDMSEGTLIEANQKMLGMLNLSDNQVRHRKLTELELWVDQAEFELHMKRLGSEKQIENHEIQMKNPYGQIYICQISSRTINVNQRSLAIMSMVDISRLRQIESEIRELNNELEEKVHRRTQSLELTNQELELTLVKLKNMQDEVLRSEKMAALGYLVAGISHELNTPIGNSLMVASTMHDHVNELLSMIKEGQIKRSTLTDTLLQSAKAADILMRNLHRAAQLIHSFKQVAVDQSSDQYRIFDLKITIEEILLTIEPMYRRTQHEVIINIPEAIEMHAYPGALGQIITNTISNAVTHAFDGIEHGIITIVANLEPNRRVKLQIRDNGHGIAEEHLPRVFDPFFTTKLGHGGSGLGLNIVYNLATEVLGGSINIESAVDQGTTVVIELPLVAKGPQ</sequence>
<dbReference type="Pfam" id="PF22588">
    <property type="entry name" value="dCache_1_like"/>
    <property type="match status" value="1"/>
</dbReference>
<feature type="transmembrane region" description="Helical" evidence="5">
    <location>
        <begin position="301"/>
        <end position="319"/>
    </location>
</feature>
<dbReference type="InterPro" id="IPR003594">
    <property type="entry name" value="HATPase_dom"/>
</dbReference>
<keyword evidence="5" id="KW-0812">Transmembrane</keyword>
<keyword evidence="8" id="KW-1185">Reference proteome</keyword>
<keyword evidence="5" id="KW-1133">Transmembrane helix</keyword>
<evidence type="ECO:0000256" key="3">
    <source>
        <dbReference type="ARBA" id="ARBA00022553"/>
    </source>
</evidence>
<dbReference type="InterPro" id="IPR004358">
    <property type="entry name" value="Sig_transdc_His_kin-like_C"/>
</dbReference>
<dbReference type="PRINTS" id="PR00344">
    <property type="entry name" value="BCTRLSENSOR"/>
</dbReference>
<comment type="catalytic activity">
    <reaction evidence="1">
        <text>ATP + protein L-histidine = ADP + protein N-phospho-L-histidine.</text>
        <dbReference type="EC" id="2.7.13.3"/>
    </reaction>
</comment>
<dbReference type="NCBIfam" id="TIGR00229">
    <property type="entry name" value="sensory_box"/>
    <property type="match status" value="1"/>
</dbReference>
<dbReference type="CDD" id="cd18773">
    <property type="entry name" value="PDC1_HK_sensor"/>
    <property type="match status" value="1"/>
</dbReference>
<dbReference type="PANTHER" id="PTHR43065">
    <property type="entry name" value="SENSOR HISTIDINE KINASE"/>
    <property type="match status" value="1"/>
</dbReference>
<dbReference type="InterPro" id="IPR036890">
    <property type="entry name" value="HATPase_C_sf"/>
</dbReference>
<feature type="domain" description="Histidine kinase" evidence="6">
    <location>
        <begin position="518"/>
        <end position="750"/>
    </location>
</feature>
<name>A0ABY9RKJ6_9BURK</name>
<dbReference type="SUPFAM" id="SSF55785">
    <property type="entry name" value="PYP-like sensor domain (PAS domain)"/>
    <property type="match status" value="1"/>
</dbReference>
<dbReference type="SMART" id="SM00091">
    <property type="entry name" value="PAS"/>
    <property type="match status" value="1"/>
</dbReference>
<evidence type="ECO:0000313" key="7">
    <source>
        <dbReference type="EMBL" id="WMW81364.1"/>
    </source>
</evidence>
<evidence type="ECO:0000256" key="2">
    <source>
        <dbReference type="ARBA" id="ARBA00012438"/>
    </source>
</evidence>
<feature type="transmembrane region" description="Helical" evidence="5">
    <location>
        <begin position="16"/>
        <end position="37"/>
    </location>
</feature>
<dbReference type="GO" id="GO:0005524">
    <property type="term" value="F:ATP binding"/>
    <property type="evidence" value="ECO:0007669"/>
    <property type="project" value="UniProtKB-KW"/>
</dbReference>
<organism evidence="7 8">
    <name type="scientific">Undibacterium cyanobacteriorum</name>
    <dbReference type="NCBI Taxonomy" id="3073561"/>
    <lineage>
        <taxon>Bacteria</taxon>
        <taxon>Pseudomonadati</taxon>
        <taxon>Pseudomonadota</taxon>
        <taxon>Betaproteobacteria</taxon>
        <taxon>Burkholderiales</taxon>
        <taxon>Oxalobacteraceae</taxon>
        <taxon>Undibacterium</taxon>
    </lineage>
</organism>
<keyword evidence="7" id="KW-0067">ATP-binding</keyword>
<dbReference type="SUPFAM" id="SSF55874">
    <property type="entry name" value="ATPase domain of HSP90 chaperone/DNA topoisomerase II/histidine kinase"/>
    <property type="match status" value="1"/>
</dbReference>
<dbReference type="InterPro" id="IPR005467">
    <property type="entry name" value="His_kinase_dom"/>
</dbReference>
<dbReference type="InterPro" id="IPR003661">
    <property type="entry name" value="HisK_dim/P_dom"/>
</dbReference>
<dbReference type="PROSITE" id="PS50109">
    <property type="entry name" value="HIS_KIN"/>
    <property type="match status" value="1"/>
</dbReference>
<keyword evidence="3" id="KW-0597">Phosphoprotein</keyword>
<dbReference type="RefSeq" id="WP_309482844.1">
    <property type="nucleotide sequence ID" value="NZ_CP133720.1"/>
</dbReference>
<dbReference type="Pfam" id="PF02518">
    <property type="entry name" value="HATPase_c"/>
    <property type="match status" value="1"/>
</dbReference>
<protein>
    <recommendedName>
        <fullName evidence="2">histidine kinase</fullName>
        <ecNumber evidence="2">2.7.13.3</ecNumber>
    </recommendedName>
</protein>
<keyword evidence="4" id="KW-0175">Coiled coil</keyword>
<dbReference type="InterPro" id="IPR035965">
    <property type="entry name" value="PAS-like_dom_sf"/>
</dbReference>
<evidence type="ECO:0000256" key="4">
    <source>
        <dbReference type="SAM" id="Coils"/>
    </source>
</evidence>
<dbReference type="EMBL" id="CP133720">
    <property type="protein sequence ID" value="WMW81364.1"/>
    <property type="molecule type" value="Genomic_DNA"/>
</dbReference>
<dbReference type="Gene3D" id="3.30.450.20">
    <property type="entry name" value="PAS domain"/>
    <property type="match status" value="3"/>
</dbReference>
<dbReference type="EC" id="2.7.13.3" evidence="2"/>
<dbReference type="Gene3D" id="1.10.287.130">
    <property type="match status" value="1"/>
</dbReference>
<evidence type="ECO:0000256" key="1">
    <source>
        <dbReference type="ARBA" id="ARBA00000085"/>
    </source>
</evidence>
<dbReference type="SMART" id="SM00387">
    <property type="entry name" value="HATPase_c"/>
    <property type="match status" value="1"/>
</dbReference>
<dbReference type="Pfam" id="PF13426">
    <property type="entry name" value="PAS_9"/>
    <property type="match status" value="1"/>
</dbReference>
<dbReference type="InterPro" id="IPR000014">
    <property type="entry name" value="PAS"/>
</dbReference>
<dbReference type="InterPro" id="IPR036097">
    <property type="entry name" value="HisK_dim/P_sf"/>
</dbReference>
<dbReference type="CDD" id="cd12915">
    <property type="entry name" value="PDC2_DGC_like"/>
    <property type="match status" value="1"/>
</dbReference>
<dbReference type="Gene3D" id="3.30.565.10">
    <property type="entry name" value="Histidine kinase-like ATPase, C-terminal domain"/>
    <property type="match status" value="1"/>
</dbReference>
<dbReference type="Proteomes" id="UP001181355">
    <property type="component" value="Chromosome"/>
</dbReference>
<keyword evidence="5" id="KW-0472">Membrane</keyword>
<accession>A0ABY9RKJ6</accession>
<dbReference type="CDD" id="cd00082">
    <property type="entry name" value="HisKA"/>
    <property type="match status" value="1"/>
</dbReference>
<evidence type="ECO:0000256" key="5">
    <source>
        <dbReference type="SAM" id="Phobius"/>
    </source>
</evidence>
<proteinExistence type="predicted"/>
<evidence type="ECO:0000313" key="8">
    <source>
        <dbReference type="Proteomes" id="UP001181355"/>
    </source>
</evidence>
<gene>
    <name evidence="7" type="ORF">RF679_03545</name>
</gene>
<dbReference type="InterPro" id="IPR054327">
    <property type="entry name" value="His-kinase-like_sensor"/>
</dbReference>
<feature type="coiled-coil region" evidence="4">
    <location>
        <begin position="454"/>
        <end position="502"/>
    </location>
</feature>
<evidence type="ECO:0000259" key="6">
    <source>
        <dbReference type="PROSITE" id="PS50109"/>
    </source>
</evidence>
<reference evidence="7" key="1">
    <citation type="submission" date="2023-09" db="EMBL/GenBank/DDBJ databases">
        <title>Undibacterium sp. 20NA77.5 isolated from freshwater.</title>
        <authorList>
            <person name="Le V."/>
            <person name="Ko S.-R."/>
            <person name="Ahn C.-Y."/>
            <person name="Oh H.-M."/>
        </authorList>
    </citation>
    <scope>NUCLEOTIDE SEQUENCE</scope>
    <source>
        <strain evidence="7">20NA77.5</strain>
    </source>
</reference>
<dbReference type="PANTHER" id="PTHR43065:SF47">
    <property type="match status" value="1"/>
</dbReference>